<organism evidence="2 3">
    <name type="scientific">Floridaenema flaviceps BLCC-F50</name>
    <dbReference type="NCBI Taxonomy" id="3153642"/>
    <lineage>
        <taxon>Bacteria</taxon>
        <taxon>Bacillati</taxon>
        <taxon>Cyanobacteriota</taxon>
        <taxon>Cyanophyceae</taxon>
        <taxon>Oscillatoriophycideae</taxon>
        <taxon>Aerosakkonematales</taxon>
        <taxon>Aerosakkonemataceae</taxon>
        <taxon>Floridanema</taxon>
        <taxon>Floridanema flaviceps</taxon>
    </lineage>
</organism>
<evidence type="ECO:0000313" key="2">
    <source>
        <dbReference type="EMBL" id="MFB2894353.1"/>
    </source>
</evidence>
<keyword evidence="3" id="KW-1185">Reference proteome</keyword>
<reference evidence="2 3" key="1">
    <citation type="submission" date="2024-09" db="EMBL/GenBank/DDBJ databases">
        <title>Floridaenema gen nov. (Aerosakkonemataceae, Aerosakkonematales ord. nov., Cyanobacteria) from benthic tropical and subtropical fresh waters, with the description of four new species.</title>
        <authorList>
            <person name="Moretto J.A."/>
            <person name="Berthold D.E."/>
            <person name="Lefler F.W."/>
            <person name="Huang I.-S."/>
            <person name="Laughinghouse H. IV."/>
        </authorList>
    </citation>
    <scope>NUCLEOTIDE SEQUENCE [LARGE SCALE GENOMIC DNA]</scope>
    <source>
        <strain evidence="2 3">BLCC-F50</strain>
    </source>
</reference>
<comment type="caution">
    <text evidence="2">The sequence shown here is derived from an EMBL/GenBank/DDBJ whole genome shotgun (WGS) entry which is preliminary data.</text>
</comment>
<gene>
    <name evidence="2" type="ORF">ACE1CI_15705</name>
</gene>
<feature type="region of interest" description="Disordered" evidence="1">
    <location>
        <begin position="1"/>
        <end position="33"/>
    </location>
</feature>
<evidence type="ECO:0000313" key="3">
    <source>
        <dbReference type="Proteomes" id="UP001576784"/>
    </source>
</evidence>
<dbReference type="Proteomes" id="UP001576784">
    <property type="component" value="Unassembled WGS sequence"/>
</dbReference>
<accession>A0ABV4XRM0</accession>
<sequence>MQRAEQQSDRFNREIEDQQLPQPSPLGVPGAPVSAVPEPAEWLLILVGAIALALVYQFRRPKQLT</sequence>
<evidence type="ECO:0000256" key="1">
    <source>
        <dbReference type="SAM" id="MobiDB-lite"/>
    </source>
</evidence>
<dbReference type="RefSeq" id="WP_413264000.1">
    <property type="nucleotide sequence ID" value="NZ_JBHFNR010000109.1"/>
</dbReference>
<dbReference type="EMBL" id="JBHFNR010000109">
    <property type="protein sequence ID" value="MFB2894353.1"/>
    <property type="molecule type" value="Genomic_DNA"/>
</dbReference>
<feature type="compositionally biased region" description="Basic and acidic residues" evidence="1">
    <location>
        <begin position="1"/>
        <end position="16"/>
    </location>
</feature>
<protein>
    <submittedName>
        <fullName evidence="2">PEP-CTERM sorting domain-containing protein</fullName>
    </submittedName>
</protein>
<dbReference type="NCBIfam" id="TIGR02595">
    <property type="entry name" value="PEP_CTERM"/>
    <property type="match status" value="1"/>
</dbReference>
<proteinExistence type="predicted"/>
<name>A0ABV4XRM0_9CYAN</name>
<dbReference type="InterPro" id="IPR013424">
    <property type="entry name" value="Ice-binding_C"/>
</dbReference>